<dbReference type="Pfam" id="PF00005">
    <property type="entry name" value="ABC_tran"/>
    <property type="match status" value="1"/>
</dbReference>
<dbReference type="InterPro" id="IPR003439">
    <property type="entry name" value="ABC_transporter-like_ATP-bd"/>
</dbReference>
<evidence type="ECO:0000313" key="5">
    <source>
        <dbReference type="EMBL" id="MDI6451979.1"/>
    </source>
</evidence>
<dbReference type="PROSITE" id="PS00211">
    <property type="entry name" value="ABC_TRANSPORTER_1"/>
    <property type="match status" value="1"/>
</dbReference>
<evidence type="ECO:0000256" key="1">
    <source>
        <dbReference type="ARBA" id="ARBA00022448"/>
    </source>
</evidence>
<comment type="caution">
    <text evidence="5">The sequence shown here is derived from an EMBL/GenBank/DDBJ whole genome shotgun (WGS) entry which is preliminary data.</text>
</comment>
<keyword evidence="6" id="KW-1185">Reference proteome</keyword>
<organism evidence="5 6">
    <name type="scientific">Peloplasma aerotolerans</name>
    <dbReference type="NCBI Taxonomy" id="3044389"/>
    <lineage>
        <taxon>Bacteria</taxon>
        <taxon>Bacillati</taxon>
        <taxon>Mycoplasmatota</taxon>
        <taxon>Mollicutes</taxon>
        <taxon>Acholeplasmatales</taxon>
        <taxon>Acholeplasmataceae</taxon>
        <taxon>Peloplasma</taxon>
    </lineage>
</organism>
<proteinExistence type="predicted"/>
<keyword evidence="3 5" id="KW-0067">ATP-binding</keyword>
<dbReference type="PROSITE" id="PS50893">
    <property type="entry name" value="ABC_TRANSPORTER_2"/>
    <property type="match status" value="1"/>
</dbReference>
<evidence type="ECO:0000256" key="3">
    <source>
        <dbReference type="ARBA" id="ARBA00022840"/>
    </source>
</evidence>
<reference evidence="5" key="1">
    <citation type="submission" date="2023-05" db="EMBL/GenBank/DDBJ databases">
        <title>Mariniplasma microaerophilum sp. nov., a novel anaerobic mollicute isolated from terrestrial mud volcano, Taman Peninsula, Russia.</title>
        <authorList>
            <person name="Khomyakova M.A."/>
            <person name="Merkel A.Y."/>
            <person name="Slobodkin A.I."/>
        </authorList>
    </citation>
    <scope>NUCLEOTIDE SEQUENCE</scope>
    <source>
        <strain evidence="5">M4Ah</strain>
    </source>
</reference>
<dbReference type="SUPFAM" id="SSF52540">
    <property type="entry name" value="P-loop containing nucleoside triphosphate hydrolases"/>
    <property type="match status" value="1"/>
</dbReference>
<dbReference type="InterPro" id="IPR027417">
    <property type="entry name" value="P-loop_NTPase"/>
</dbReference>
<dbReference type="Gene3D" id="3.40.50.300">
    <property type="entry name" value="P-loop containing nucleotide triphosphate hydrolases"/>
    <property type="match status" value="1"/>
</dbReference>
<dbReference type="RefSeq" id="WP_282838359.1">
    <property type="nucleotide sequence ID" value="NZ_JASCXW010000001.1"/>
</dbReference>
<dbReference type="Proteomes" id="UP001431532">
    <property type="component" value="Unassembled WGS sequence"/>
</dbReference>
<evidence type="ECO:0000256" key="2">
    <source>
        <dbReference type="ARBA" id="ARBA00022741"/>
    </source>
</evidence>
<dbReference type="InterPro" id="IPR051782">
    <property type="entry name" value="ABC_Transporter_VariousFunc"/>
</dbReference>
<dbReference type="GO" id="GO:0016887">
    <property type="term" value="F:ATP hydrolysis activity"/>
    <property type="evidence" value="ECO:0007669"/>
    <property type="project" value="InterPro"/>
</dbReference>
<keyword evidence="2" id="KW-0547">Nucleotide-binding</keyword>
<dbReference type="GO" id="GO:0005524">
    <property type="term" value="F:ATP binding"/>
    <property type="evidence" value="ECO:0007669"/>
    <property type="project" value="UniProtKB-KW"/>
</dbReference>
<gene>
    <name evidence="5" type="ORF">QJ521_00250</name>
</gene>
<name>A0AAW6U5Y1_9MOLU</name>
<dbReference type="AlphaFoldDB" id="A0AAW6U5Y1"/>
<sequence>MPLIKLNNAGKHYLNKQFNLEINRSDFILVSGENGNGKTTLIQLILGFTHPDTGCVESSKIKIGYLPEKAMLPLFIKVLTYLETLAKIKKAKIDQNLLLAFNIPLFKSIHELSKGNQQKLAILSTFLGNPDLIILDEPLSGLDTESTLVLKSFIEQKKAEGMSFMISTHQPEMFIHMASTHLKL</sequence>
<dbReference type="EMBL" id="JASCXW010000001">
    <property type="protein sequence ID" value="MDI6451979.1"/>
    <property type="molecule type" value="Genomic_DNA"/>
</dbReference>
<dbReference type="PANTHER" id="PTHR42939">
    <property type="entry name" value="ABC TRANSPORTER ATP-BINDING PROTEIN ALBC-RELATED"/>
    <property type="match status" value="1"/>
</dbReference>
<accession>A0AAW6U5Y1</accession>
<protein>
    <submittedName>
        <fullName evidence="5">ATP-binding cassette domain-containing protein</fullName>
    </submittedName>
</protein>
<evidence type="ECO:0000259" key="4">
    <source>
        <dbReference type="PROSITE" id="PS50893"/>
    </source>
</evidence>
<evidence type="ECO:0000313" key="6">
    <source>
        <dbReference type="Proteomes" id="UP001431532"/>
    </source>
</evidence>
<keyword evidence="1" id="KW-0813">Transport</keyword>
<dbReference type="InterPro" id="IPR017871">
    <property type="entry name" value="ABC_transporter-like_CS"/>
</dbReference>
<feature type="domain" description="ABC transporter" evidence="4">
    <location>
        <begin position="4"/>
        <end position="184"/>
    </location>
</feature>
<dbReference type="PANTHER" id="PTHR42939:SF1">
    <property type="entry name" value="ABC TRANSPORTER ATP-BINDING PROTEIN ALBC-RELATED"/>
    <property type="match status" value="1"/>
</dbReference>